<keyword evidence="4" id="KW-1185">Reference proteome</keyword>
<comment type="caution">
    <text evidence="3">The sequence shown here is derived from an EMBL/GenBank/DDBJ whole genome shotgun (WGS) entry which is preliminary data.</text>
</comment>
<reference evidence="3 4" key="1">
    <citation type="journal article" date="2018" name="Mol. Biol. Evol.">
        <title>Analysis of the draft genome of the red seaweed Gracilariopsis chorda provides insights into genome size evolution in Rhodophyta.</title>
        <authorList>
            <person name="Lee J."/>
            <person name="Yang E.C."/>
            <person name="Graf L."/>
            <person name="Yang J.H."/>
            <person name="Qiu H."/>
            <person name="Zel Zion U."/>
            <person name="Chan C.X."/>
            <person name="Stephens T.G."/>
            <person name="Weber A.P.M."/>
            <person name="Boo G.H."/>
            <person name="Boo S.M."/>
            <person name="Kim K.M."/>
            <person name="Shin Y."/>
            <person name="Jung M."/>
            <person name="Lee S.J."/>
            <person name="Yim H.S."/>
            <person name="Lee J.H."/>
            <person name="Bhattacharya D."/>
            <person name="Yoon H.S."/>
        </authorList>
    </citation>
    <scope>NUCLEOTIDE SEQUENCE [LARGE SCALE GENOMIC DNA]</scope>
    <source>
        <strain evidence="3 4">SKKU-2015</strain>
        <tissue evidence="3">Whole body</tissue>
    </source>
</reference>
<evidence type="ECO:0000313" key="3">
    <source>
        <dbReference type="EMBL" id="PXF48273.1"/>
    </source>
</evidence>
<dbReference type="InterPro" id="IPR040456">
    <property type="entry name" value="RNase_H2_suB"/>
</dbReference>
<dbReference type="OrthoDB" id="29098at2759"/>
<dbReference type="Proteomes" id="UP000247409">
    <property type="component" value="Unassembled WGS sequence"/>
</dbReference>
<dbReference type="AlphaFoldDB" id="A0A2V3J1S2"/>
<feature type="domain" description="Ribonuclease H2 subunit B wHTH" evidence="2">
    <location>
        <begin position="142"/>
        <end position="220"/>
    </location>
</feature>
<evidence type="ECO:0000256" key="1">
    <source>
        <dbReference type="SAM" id="MobiDB-lite"/>
    </source>
</evidence>
<dbReference type="GO" id="GO:0032299">
    <property type="term" value="C:ribonuclease H2 complex"/>
    <property type="evidence" value="ECO:0007669"/>
    <property type="project" value="InterPro"/>
</dbReference>
<dbReference type="Gene3D" id="1.10.20.120">
    <property type="match status" value="1"/>
</dbReference>
<dbReference type="EMBL" id="NBIV01000015">
    <property type="protein sequence ID" value="PXF48273.1"/>
    <property type="molecule type" value="Genomic_DNA"/>
</dbReference>
<evidence type="ECO:0000313" key="4">
    <source>
        <dbReference type="Proteomes" id="UP000247409"/>
    </source>
</evidence>
<dbReference type="GO" id="GO:0006401">
    <property type="term" value="P:RNA catabolic process"/>
    <property type="evidence" value="ECO:0007669"/>
    <property type="project" value="TreeGrafter"/>
</dbReference>
<gene>
    <name evidence="3" type="ORF">BWQ96_01962</name>
</gene>
<dbReference type="PANTHER" id="PTHR13383">
    <property type="entry name" value="RIBONUCLEASE H2 SUBUNIT B"/>
    <property type="match status" value="1"/>
</dbReference>
<feature type="region of interest" description="Disordered" evidence="1">
    <location>
        <begin position="243"/>
        <end position="306"/>
    </location>
</feature>
<dbReference type="InterPro" id="IPR019024">
    <property type="entry name" value="RNase_H2_suB_wHTH"/>
</dbReference>
<sequence length="306" mass="33838">MAASRSRSAIVALPKLLLQGDKGKNTLTKVFIEPIKLLGNEEHRLIPLHFARDSRNSLMVVELVKFAHPYGSWMIVPEDLAQPPYLSSNGNITFVTRVDPLFAVLVIADCNGTVGKTRVFQPLDSLCIANNGINLSAVCPAQQVSHLCDTKVVSDQTFYRLSDEKTLSWLLKKHSILSKHSRLNNQHAADIICQYLNHRWNTIFRRALKTSGPDGSPSPQKKESAAELAMSIMMDNAKANNLAESLPQNNMKRKATDSKKKPPSKKKKGTKNEATAKWWASKHGAKNAGTQSNSLKKRSLRSSTTG</sequence>
<organism evidence="3 4">
    <name type="scientific">Gracilariopsis chorda</name>
    <dbReference type="NCBI Taxonomy" id="448386"/>
    <lineage>
        <taxon>Eukaryota</taxon>
        <taxon>Rhodophyta</taxon>
        <taxon>Florideophyceae</taxon>
        <taxon>Rhodymeniophycidae</taxon>
        <taxon>Gracilariales</taxon>
        <taxon>Gracilariaceae</taxon>
        <taxon>Gracilariopsis</taxon>
    </lineage>
</organism>
<name>A0A2V3J1S2_9FLOR</name>
<protein>
    <submittedName>
        <fullName evidence="3">Ribonuclease H2 subunit B</fullName>
    </submittedName>
</protein>
<accession>A0A2V3J1S2</accession>
<dbReference type="PANTHER" id="PTHR13383:SF11">
    <property type="entry name" value="RIBONUCLEASE H2 SUBUNIT B"/>
    <property type="match status" value="1"/>
</dbReference>
<evidence type="ECO:0000259" key="2">
    <source>
        <dbReference type="Pfam" id="PF09468"/>
    </source>
</evidence>
<proteinExistence type="predicted"/>
<dbReference type="GO" id="GO:0005654">
    <property type="term" value="C:nucleoplasm"/>
    <property type="evidence" value="ECO:0007669"/>
    <property type="project" value="TreeGrafter"/>
</dbReference>
<dbReference type="Pfam" id="PF09468">
    <property type="entry name" value="RNase_H2-Ydr279"/>
    <property type="match status" value="1"/>
</dbReference>
<dbReference type="STRING" id="448386.A0A2V3J1S2"/>